<dbReference type="EC" id="2.1.2.9" evidence="2 5"/>
<proteinExistence type="inferred from homology"/>
<evidence type="ECO:0000256" key="5">
    <source>
        <dbReference type="HAMAP-Rule" id="MF_00182"/>
    </source>
</evidence>
<evidence type="ECO:0000256" key="3">
    <source>
        <dbReference type="ARBA" id="ARBA00022679"/>
    </source>
</evidence>
<dbReference type="AlphaFoldDB" id="A0A1F8F4A0"/>
<dbReference type="InterPro" id="IPR036477">
    <property type="entry name" value="Formyl_transf_N_sf"/>
</dbReference>
<dbReference type="InterPro" id="IPR002376">
    <property type="entry name" value="Formyl_transf_N"/>
</dbReference>
<dbReference type="Pfam" id="PF02911">
    <property type="entry name" value="Formyl_trans_C"/>
    <property type="match status" value="1"/>
</dbReference>
<feature type="domain" description="Formyl transferase N-terminal" evidence="6">
    <location>
        <begin position="1"/>
        <end position="181"/>
    </location>
</feature>
<dbReference type="SUPFAM" id="SSF50486">
    <property type="entry name" value="FMT C-terminal domain-like"/>
    <property type="match status" value="1"/>
</dbReference>
<dbReference type="Pfam" id="PF00551">
    <property type="entry name" value="Formyl_trans_N"/>
    <property type="match status" value="1"/>
</dbReference>
<organism evidence="8 9">
    <name type="scientific">Candidatus Yanofskybacteria bacterium RIFCSPHIGHO2_02_FULL_38_22b</name>
    <dbReference type="NCBI Taxonomy" id="1802673"/>
    <lineage>
        <taxon>Bacteria</taxon>
        <taxon>Candidatus Yanofskyibacteriota</taxon>
    </lineage>
</organism>
<comment type="caution">
    <text evidence="8">The sequence shown here is derived from an EMBL/GenBank/DDBJ whole genome shotgun (WGS) entry which is preliminary data.</text>
</comment>
<dbReference type="InterPro" id="IPR044135">
    <property type="entry name" value="Met-tRNA-FMT_C"/>
</dbReference>
<gene>
    <name evidence="5" type="primary">fmt</name>
    <name evidence="8" type="ORF">A3B86_00970</name>
</gene>
<keyword evidence="4 5" id="KW-0648">Protein biosynthesis</keyword>
<comment type="catalytic activity">
    <reaction evidence="5">
        <text>L-methionyl-tRNA(fMet) + (6R)-10-formyltetrahydrofolate = N-formyl-L-methionyl-tRNA(fMet) + (6S)-5,6,7,8-tetrahydrofolate + H(+)</text>
        <dbReference type="Rhea" id="RHEA:24380"/>
        <dbReference type="Rhea" id="RHEA-COMP:9952"/>
        <dbReference type="Rhea" id="RHEA-COMP:9953"/>
        <dbReference type="ChEBI" id="CHEBI:15378"/>
        <dbReference type="ChEBI" id="CHEBI:57453"/>
        <dbReference type="ChEBI" id="CHEBI:78530"/>
        <dbReference type="ChEBI" id="CHEBI:78844"/>
        <dbReference type="ChEBI" id="CHEBI:195366"/>
        <dbReference type="EC" id="2.1.2.9"/>
    </reaction>
</comment>
<dbReference type="PANTHER" id="PTHR11138">
    <property type="entry name" value="METHIONYL-TRNA FORMYLTRANSFERASE"/>
    <property type="match status" value="1"/>
</dbReference>
<dbReference type="Gene3D" id="3.40.50.12230">
    <property type="match status" value="1"/>
</dbReference>
<name>A0A1F8F4A0_9BACT</name>
<dbReference type="InterPro" id="IPR011034">
    <property type="entry name" value="Formyl_transferase-like_C_sf"/>
</dbReference>
<dbReference type="InterPro" id="IPR005793">
    <property type="entry name" value="Formyl_trans_C"/>
</dbReference>
<feature type="binding site" evidence="5">
    <location>
        <begin position="110"/>
        <end position="113"/>
    </location>
    <ligand>
        <name>(6S)-5,6,7,8-tetrahydrofolate</name>
        <dbReference type="ChEBI" id="CHEBI:57453"/>
    </ligand>
</feature>
<dbReference type="HAMAP" id="MF_00182">
    <property type="entry name" value="Formyl_trans"/>
    <property type="match status" value="1"/>
</dbReference>
<evidence type="ECO:0000313" key="8">
    <source>
        <dbReference type="EMBL" id="OGN07430.1"/>
    </source>
</evidence>
<evidence type="ECO:0000259" key="7">
    <source>
        <dbReference type="Pfam" id="PF02911"/>
    </source>
</evidence>
<dbReference type="CDD" id="cd08704">
    <property type="entry name" value="Met_tRNA_FMT_C"/>
    <property type="match status" value="1"/>
</dbReference>
<dbReference type="EMBL" id="MGJN01000007">
    <property type="protein sequence ID" value="OGN07430.1"/>
    <property type="molecule type" value="Genomic_DNA"/>
</dbReference>
<keyword evidence="3 5" id="KW-0808">Transferase</keyword>
<reference evidence="8 9" key="1">
    <citation type="journal article" date="2016" name="Nat. Commun.">
        <title>Thousands of microbial genomes shed light on interconnected biogeochemical processes in an aquifer system.</title>
        <authorList>
            <person name="Anantharaman K."/>
            <person name="Brown C.T."/>
            <person name="Hug L.A."/>
            <person name="Sharon I."/>
            <person name="Castelle C.J."/>
            <person name="Probst A.J."/>
            <person name="Thomas B.C."/>
            <person name="Singh A."/>
            <person name="Wilkins M.J."/>
            <person name="Karaoz U."/>
            <person name="Brodie E.L."/>
            <person name="Williams K.H."/>
            <person name="Hubbard S.S."/>
            <person name="Banfield J.F."/>
        </authorList>
    </citation>
    <scope>NUCLEOTIDE SEQUENCE [LARGE SCALE GENOMIC DNA]</scope>
</reference>
<evidence type="ECO:0000256" key="4">
    <source>
        <dbReference type="ARBA" id="ARBA00022917"/>
    </source>
</evidence>
<dbReference type="GO" id="GO:0005829">
    <property type="term" value="C:cytosol"/>
    <property type="evidence" value="ECO:0007669"/>
    <property type="project" value="TreeGrafter"/>
</dbReference>
<comment type="function">
    <text evidence="5">Attaches a formyl group to the free amino group of methionyl-tRNA(fMet). The formyl group appears to play a dual role in the initiator identity of N-formylmethionyl-tRNA by promoting its recognition by IF2 and preventing the misappropriation of this tRNA by the elongation apparatus.</text>
</comment>
<feature type="domain" description="Formyl transferase C-terminal" evidence="7">
    <location>
        <begin position="205"/>
        <end position="305"/>
    </location>
</feature>
<dbReference type="InterPro" id="IPR041711">
    <property type="entry name" value="Met-tRNA-FMT_N"/>
</dbReference>
<accession>A0A1F8F4A0</accession>
<dbReference type="InterPro" id="IPR005794">
    <property type="entry name" value="Fmt"/>
</dbReference>
<evidence type="ECO:0000259" key="6">
    <source>
        <dbReference type="Pfam" id="PF00551"/>
    </source>
</evidence>
<evidence type="ECO:0000256" key="2">
    <source>
        <dbReference type="ARBA" id="ARBA00012261"/>
    </source>
</evidence>
<sequence>MKIVFFGTPDFAIPALKSLINFDYHIEAVVTQPEKPVGRAKVILPSPVKKVALEYDIKVFEPHSLKKDEEFFKQFKHLNSDICLIAAYGKIIPSQYIELPKYGFINIHPSLLPKYRGPSPIQTAILNGDTKTGVTIMKIDEEVDHGSILSSKSYYLPPNTYYSQAEQELARLGAELLIETIPKYLNEEIKPREQDHSQATFTKIITREDGKIDWNKSAEEIYNQIRALNPEPGTWTIWQNKILNIIKTDYLDVQLPRNLEVEHPGTVFKLNNDIAVVTQKCYLILKQIQLEGGKEMDAKAFLNGHPDFLNSTLE</sequence>
<dbReference type="PANTHER" id="PTHR11138:SF5">
    <property type="entry name" value="METHIONYL-TRNA FORMYLTRANSFERASE, MITOCHONDRIAL"/>
    <property type="match status" value="1"/>
</dbReference>
<evidence type="ECO:0000313" key="9">
    <source>
        <dbReference type="Proteomes" id="UP000176834"/>
    </source>
</evidence>
<dbReference type="NCBIfam" id="TIGR00460">
    <property type="entry name" value="fmt"/>
    <property type="match status" value="1"/>
</dbReference>
<dbReference type="CDD" id="cd08646">
    <property type="entry name" value="FMT_core_Met-tRNA-FMT_N"/>
    <property type="match status" value="1"/>
</dbReference>
<evidence type="ECO:0000256" key="1">
    <source>
        <dbReference type="ARBA" id="ARBA00010699"/>
    </source>
</evidence>
<dbReference type="Proteomes" id="UP000176834">
    <property type="component" value="Unassembled WGS sequence"/>
</dbReference>
<comment type="similarity">
    <text evidence="1 5">Belongs to the Fmt family.</text>
</comment>
<dbReference type="GO" id="GO:0004479">
    <property type="term" value="F:methionyl-tRNA formyltransferase activity"/>
    <property type="evidence" value="ECO:0007669"/>
    <property type="project" value="UniProtKB-UniRule"/>
</dbReference>
<protein>
    <recommendedName>
        <fullName evidence="2 5">Methionyl-tRNA formyltransferase</fullName>
        <ecNumber evidence="2 5">2.1.2.9</ecNumber>
    </recommendedName>
</protein>
<dbReference type="SUPFAM" id="SSF53328">
    <property type="entry name" value="Formyltransferase"/>
    <property type="match status" value="1"/>
</dbReference>